<dbReference type="RefSeq" id="XP_014152968.1">
    <property type="nucleotide sequence ID" value="XM_014297493.1"/>
</dbReference>
<dbReference type="Proteomes" id="UP000054560">
    <property type="component" value="Unassembled WGS sequence"/>
</dbReference>
<dbReference type="SUPFAM" id="SSF50978">
    <property type="entry name" value="WD40 repeat-like"/>
    <property type="match status" value="1"/>
</dbReference>
<evidence type="ECO:0000313" key="5">
    <source>
        <dbReference type="EMBL" id="KNC79066.1"/>
    </source>
</evidence>
<reference evidence="5 6" key="1">
    <citation type="submission" date="2011-02" db="EMBL/GenBank/DDBJ databases">
        <title>The Genome Sequence of Sphaeroforma arctica JP610.</title>
        <authorList>
            <consortium name="The Broad Institute Genome Sequencing Platform"/>
            <person name="Russ C."/>
            <person name="Cuomo C."/>
            <person name="Young S.K."/>
            <person name="Zeng Q."/>
            <person name="Gargeya S."/>
            <person name="Alvarado L."/>
            <person name="Berlin A."/>
            <person name="Chapman S.B."/>
            <person name="Chen Z."/>
            <person name="Freedman E."/>
            <person name="Gellesch M."/>
            <person name="Goldberg J."/>
            <person name="Griggs A."/>
            <person name="Gujja S."/>
            <person name="Heilman E."/>
            <person name="Heiman D."/>
            <person name="Howarth C."/>
            <person name="Mehta T."/>
            <person name="Neiman D."/>
            <person name="Pearson M."/>
            <person name="Roberts A."/>
            <person name="Saif S."/>
            <person name="Shea T."/>
            <person name="Shenoy N."/>
            <person name="Sisk P."/>
            <person name="Stolte C."/>
            <person name="Sykes S."/>
            <person name="White J."/>
            <person name="Yandava C."/>
            <person name="Burger G."/>
            <person name="Gray M.W."/>
            <person name="Holland P.W.H."/>
            <person name="King N."/>
            <person name="Lang F.B.F."/>
            <person name="Roger A.J."/>
            <person name="Ruiz-Trillo I."/>
            <person name="Haas B."/>
            <person name="Nusbaum C."/>
            <person name="Birren B."/>
        </authorList>
    </citation>
    <scope>NUCLEOTIDE SEQUENCE [LARGE SCALE GENOMIC DNA]</scope>
    <source>
        <strain evidence="5 6">JP610</strain>
    </source>
</reference>
<dbReference type="AlphaFoldDB" id="A0A0L0FRB4"/>
<name>A0A0L0FRB4_9EUKA</name>
<sequence>KQKSGHTSMTSVAVALGPLCPAPSDCRGSVLHHSRQSGALTQIKLSAVDKRKCVSVLEGRLVCFDWDEEGTRPLNVRGMGMESDPISATHWYNRDCVLAAGQATELSLWDTRGKHLRAMDCSDVSTDELGRRIQCITTCGSAADTSIYTGDSSGRVVLWDVRKAGRPVITRQMELGSMLRAGRGGVRTLNIHSRRSKQSMIACVGKALVLLDLRDGLLSEEIEPITIHRDVLPVNTVDVHGDVAVWGSDSGVLGTYSML</sequence>
<comment type="subcellular location">
    <subcellularLocation>
        <location evidence="1">Nucleus</location>
    </subcellularLocation>
</comment>
<dbReference type="GeneID" id="25909037"/>
<dbReference type="EMBL" id="KQ242372">
    <property type="protein sequence ID" value="KNC79066.1"/>
    <property type="molecule type" value="Genomic_DNA"/>
</dbReference>
<dbReference type="InterPro" id="IPR036322">
    <property type="entry name" value="WD40_repeat_dom_sf"/>
</dbReference>
<evidence type="ECO:0000256" key="4">
    <source>
        <dbReference type="ARBA" id="ARBA00023242"/>
    </source>
</evidence>
<dbReference type="Gene3D" id="2.130.10.10">
    <property type="entry name" value="YVTN repeat-like/Quinoprotein amine dehydrogenase"/>
    <property type="match status" value="1"/>
</dbReference>
<dbReference type="GO" id="GO:0031080">
    <property type="term" value="C:nuclear pore outer ring"/>
    <property type="evidence" value="ECO:0007669"/>
    <property type="project" value="TreeGrafter"/>
</dbReference>
<keyword evidence="3" id="KW-0677">Repeat</keyword>
<dbReference type="InterPro" id="IPR015943">
    <property type="entry name" value="WD40/YVTN_repeat-like_dom_sf"/>
</dbReference>
<evidence type="ECO:0008006" key="7">
    <source>
        <dbReference type="Google" id="ProtNLM"/>
    </source>
</evidence>
<protein>
    <recommendedName>
        <fullName evidence="7">Anaphase-promoting complex subunit 4 WD40 domain-containing protein</fullName>
    </recommendedName>
</protein>
<keyword evidence="2" id="KW-0853">WD repeat</keyword>
<evidence type="ECO:0000256" key="2">
    <source>
        <dbReference type="ARBA" id="ARBA00022574"/>
    </source>
</evidence>
<keyword evidence="4" id="KW-0539">Nucleus</keyword>
<dbReference type="PANTHER" id="PTHR22652">
    <property type="entry name" value="NUCLEOPORIN NUP43"/>
    <property type="match status" value="1"/>
</dbReference>
<proteinExistence type="predicted"/>
<keyword evidence="6" id="KW-1185">Reference proteome</keyword>
<accession>A0A0L0FRB4</accession>
<feature type="non-terminal residue" evidence="5">
    <location>
        <position position="1"/>
    </location>
</feature>
<evidence type="ECO:0000256" key="3">
    <source>
        <dbReference type="ARBA" id="ARBA00022737"/>
    </source>
</evidence>
<evidence type="ECO:0000313" key="6">
    <source>
        <dbReference type="Proteomes" id="UP000054560"/>
    </source>
</evidence>
<gene>
    <name evidence="5" type="ORF">SARC_08533</name>
</gene>
<organism evidence="5 6">
    <name type="scientific">Sphaeroforma arctica JP610</name>
    <dbReference type="NCBI Taxonomy" id="667725"/>
    <lineage>
        <taxon>Eukaryota</taxon>
        <taxon>Ichthyosporea</taxon>
        <taxon>Ichthyophonida</taxon>
        <taxon>Sphaeroforma</taxon>
    </lineage>
</organism>
<evidence type="ECO:0000256" key="1">
    <source>
        <dbReference type="ARBA" id="ARBA00004123"/>
    </source>
</evidence>
<dbReference type="PANTHER" id="PTHR22652:SF0">
    <property type="entry name" value="NUCLEOPORIN NUP43"/>
    <property type="match status" value="1"/>
</dbReference>